<dbReference type="OrthoDB" id="424561at2759"/>
<comment type="caution">
    <text evidence="1">The sequence shown here is derived from an EMBL/GenBank/DDBJ whole genome shotgun (WGS) entry which is preliminary data.</text>
</comment>
<evidence type="ECO:0000313" key="1">
    <source>
        <dbReference type="EMBL" id="CAE7220307.1"/>
    </source>
</evidence>
<accession>A0A812K3X5</accession>
<sequence>MPVSVERLAQVPVKGLAVDCAAHGEPFCIMFWPDMIPPSEHDNIGLEVKVSGLTGPKAELSFYYQVAPFRLEDMYKKKTLEARRFNEIISNPCLWPGSTLPVEKPSKRLRRASDFLQQQKSVLQPMSHPSMDITVDGVDLAVTVRAPVQAVSAELYVVRFGGDTDIVPRAAQAQRLPNWNFLIRVKIPLPRARYELRIEPDSLEDGPGLCYSIAFNESTRAPALLTSLDEPLAMKFGYAPMTSAGQVNGVALFSPLMFRIPAGTAYFLIWVNKAVALREAKEPTSCSLTSLFASRLGALPTENGAQLSANLPKSPSKTTKDRRSVLQLLQARLSDQLGPYVQDSAGDVHLDLSFKDGKCCILSSKRRFALSNAWLISVVKCCQNSSKISSDSGEESVWVGQLCCRTHPVTH</sequence>
<keyword evidence="2" id="KW-1185">Reference proteome</keyword>
<evidence type="ECO:0000313" key="2">
    <source>
        <dbReference type="Proteomes" id="UP000604046"/>
    </source>
</evidence>
<name>A0A812K3X5_9DINO</name>
<organism evidence="1 2">
    <name type="scientific">Symbiodinium natans</name>
    <dbReference type="NCBI Taxonomy" id="878477"/>
    <lineage>
        <taxon>Eukaryota</taxon>
        <taxon>Sar</taxon>
        <taxon>Alveolata</taxon>
        <taxon>Dinophyceae</taxon>
        <taxon>Suessiales</taxon>
        <taxon>Symbiodiniaceae</taxon>
        <taxon>Symbiodinium</taxon>
    </lineage>
</organism>
<gene>
    <name evidence="1" type="ORF">SNAT2548_LOCUS8038</name>
</gene>
<dbReference type="EMBL" id="CAJNDS010000579">
    <property type="protein sequence ID" value="CAE7220307.1"/>
    <property type="molecule type" value="Genomic_DNA"/>
</dbReference>
<reference evidence="1" key="1">
    <citation type="submission" date="2021-02" db="EMBL/GenBank/DDBJ databases">
        <authorList>
            <person name="Dougan E. K."/>
            <person name="Rhodes N."/>
            <person name="Thang M."/>
            <person name="Chan C."/>
        </authorList>
    </citation>
    <scope>NUCLEOTIDE SEQUENCE</scope>
</reference>
<protein>
    <submittedName>
        <fullName evidence="1">Uncharacterized protein</fullName>
    </submittedName>
</protein>
<dbReference type="Proteomes" id="UP000604046">
    <property type="component" value="Unassembled WGS sequence"/>
</dbReference>
<proteinExistence type="predicted"/>
<dbReference type="AlphaFoldDB" id="A0A812K3X5"/>